<proteinExistence type="predicted"/>
<evidence type="ECO:0000313" key="1">
    <source>
        <dbReference type="EMBL" id="MCS5736027.1"/>
    </source>
</evidence>
<sequence length="212" mass="22703">MVYTVMATRGPGDARDALYPTVDARLSIASEDRDGGRVKWLPVAAVRVDDNETPIEPAPAAAESGDTTIAVTNARVLLRRLGTDGSKTIAVGHLRFPWIEEVGFHNSTGPDDPALVRFSTHLRGDDGSVVHRVVTIDVGPTIDARDIALSAAVKVADFRLATMPNLSDDKRWTLAKLRTPKKPAREEPGITSIRLPGSVHVSAETAIPAEVS</sequence>
<keyword evidence="2" id="KW-1185">Reference proteome</keyword>
<name>A0ABT2H7W3_9MICO</name>
<dbReference type="RefSeq" id="WP_259541635.1">
    <property type="nucleotide sequence ID" value="NZ_JANLCJ010000011.1"/>
</dbReference>
<dbReference type="Proteomes" id="UP001165586">
    <property type="component" value="Unassembled WGS sequence"/>
</dbReference>
<organism evidence="1 2">
    <name type="scientific">Herbiconiux daphne</name>
    <dbReference type="NCBI Taxonomy" id="2970914"/>
    <lineage>
        <taxon>Bacteria</taxon>
        <taxon>Bacillati</taxon>
        <taxon>Actinomycetota</taxon>
        <taxon>Actinomycetes</taxon>
        <taxon>Micrococcales</taxon>
        <taxon>Microbacteriaceae</taxon>
        <taxon>Herbiconiux</taxon>
    </lineage>
</organism>
<comment type="caution">
    <text evidence="1">The sequence shown here is derived from an EMBL/GenBank/DDBJ whole genome shotgun (WGS) entry which is preliminary data.</text>
</comment>
<protein>
    <submittedName>
        <fullName evidence="1">Uncharacterized protein</fullName>
    </submittedName>
</protein>
<reference evidence="1" key="1">
    <citation type="submission" date="2022-08" db="EMBL/GenBank/DDBJ databases">
        <authorList>
            <person name="Deng Y."/>
            <person name="Han X.-F."/>
            <person name="Zhang Y.-Q."/>
        </authorList>
    </citation>
    <scope>NUCLEOTIDE SEQUENCE</scope>
    <source>
        <strain evidence="1">CPCC 203386</strain>
    </source>
</reference>
<gene>
    <name evidence="1" type="ORF">N1032_20000</name>
</gene>
<accession>A0ABT2H7W3</accession>
<dbReference type="EMBL" id="JANLCJ010000011">
    <property type="protein sequence ID" value="MCS5736027.1"/>
    <property type="molecule type" value="Genomic_DNA"/>
</dbReference>
<evidence type="ECO:0000313" key="2">
    <source>
        <dbReference type="Proteomes" id="UP001165586"/>
    </source>
</evidence>